<keyword evidence="7" id="KW-0408">Iron</keyword>
<dbReference type="PROSITE" id="PS51379">
    <property type="entry name" value="4FE4S_FER_2"/>
    <property type="match status" value="2"/>
</dbReference>
<evidence type="ECO:0000256" key="6">
    <source>
        <dbReference type="ARBA" id="ARBA00023002"/>
    </source>
</evidence>
<dbReference type="RefSeq" id="WP_072903675.1">
    <property type="nucleotide sequence ID" value="NZ_FRAD01000013.1"/>
</dbReference>
<keyword evidence="6" id="KW-0560">Oxidoreductase</keyword>
<dbReference type="SUPFAM" id="SSF102114">
    <property type="entry name" value="Radical SAM enzymes"/>
    <property type="match status" value="1"/>
</dbReference>
<comment type="catalytic activity">
    <reaction evidence="9">
        <text>glycyl-[protein] + reduced [flavodoxin] + S-adenosyl-L-methionine = glycin-2-yl radical-[protein] + semiquinone [flavodoxin] + 5'-deoxyadenosine + L-methionine + H(+)</text>
        <dbReference type="Rhea" id="RHEA:61976"/>
        <dbReference type="Rhea" id="RHEA-COMP:10622"/>
        <dbReference type="Rhea" id="RHEA-COMP:14480"/>
        <dbReference type="Rhea" id="RHEA-COMP:15993"/>
        <dbReference type="Rhea" id="RHEA-COMP:15994"/>
        <dbReference type="ChEBI" id="CHEBI:15378"/>
        <dbReference type="ChEBI" id="CHEBI:17319"/>
        <dbReference type="ChEBI" id="CHEBI:29947"/>
        <dbReference type="ChEBI" id="CHEBI:32722"/>
        <dbReference type="ChEBI" id="CHEBI:57618"/>
        <dbReference type="ChEBI" id="CHEBI:57844"/>
        <dbReference type="ChEBI" id="CHEBI:59789"/>
        <dbReference type="ChEBI" id="CHEBI:140311"/>
    </reaction>
</comment>
<dbReference type="InterPro" id="IPR006638">
    <property type="entry name" value="Elp3/MiaA/NifB-like_rSAM"/>
</dbReference>
<dbReference type="InterPro" id="IPR040074">
    <property type="entry name" value="BssD/PflA/YjjW"/>
</dbReference>
<dbReference type="SFLD" id="SFLDG01066">
    <property type="entry name" value="organic_radical-activating_enz"/>
    <property type="match status" value="1"/>
</dbReference>
<dbReference type="Pfam" id="PF04055">
    <property type="entry name" value="Radical_SAM"/>
    <property type="match status" value="1"/>
</dbReference>
<dbReference type="AlphaFoldDB" id="A0A1M6PHQ0"/>
<feature type="domain" description="4Fe-4S ferredoxin-type" evidence="10">
    <location>
        <begin position="76"/>
        <end position="105"/>
    </location>
</feature>
<evidence type="ECO:0000256" key="3">
    <source>
        <dbReference type="ARBA" id="ARBA00022485"/>
    </source>
</evidence>
<evidence type="ECO:0000259" key="11">
    <source>
        <dbReference type="PROSITE" id="PS51918"/>
    </source>
</evidence>
<dbReference type="PROSITE" id="PS01087">
    <property type="entry name" value="RADICAL_ACTIVATING"/>
    <property type="match status" value="1"/>
</dbReference>
<feature type="domain" description="4Fe-4S ferredoxin-type" evidence="10">
    <location>
        <begin position="47"/>
        <end position="73"/>
    </location>
</feature>
<dbReference type="NCBIfam" id="TIGR02494">
    <property type="entry name" value="PFLE_PFLC"/>
    <property type="match status" value="1"/>
</dbReference>
<dbReference type="Proteomes" id="UP000183952">
    <property type="component" value="Unassembled WGS sequence"/>
</dbReference>
<dbReference type="PIRSF" id="PIRSF000371">
    <property type="entry name" value="PFL_act_enz"/>
    <property type="match status" value="1"/>
</dbReference>
<evidence type="ECO:0000256" key="9">
    <source>
        <dbReference type="ARBA" id="ARBA00047365"/>
    </source>
</evidence>
<dbReference type="Gene3D" id="3.30.70.20">
    <property type="match status" value="1"/>
</dbReference>
<evidence type="ECO:0000256" key="5">
    <source>
        <dbReference type="ARBA" id="ARBA00022723"/>
    </source>
</evidence>
<keyword evidence="4" id="KW-0949">S-adenosyl-L-methionine</keyword>
<evidence type="ECO:0000256" key="4">
    <source>
        <dbReference type="ARBA" id="ARBA00022691"/>
    </source>
</evidence>
<dbReference type="InterPro" id="IPR001989">
    <property type="entry name" value="Radical_activat_CS"/>
</dbReference>
<protein>
    <submittedName>
        <fullName evidence="12">Pyruvate formate lyase activating enzyme</fullName>
    </submittedName>
</protein>
<evidence type="ECO:0000256" key="8">
    <source>
        <dbReference type="ARBA" id="ARBA00023014"/>
    </source>
</evidence>
<dbReference type="InterPro" id="IPR058240">
    <property type="entry name" value="rSAM_sf"/>
</dbReference>
<dbReference type="InterPro" id="IPR034457">
    <property type="entry name" value="Organic_radical-activating"/>
</dbReference>
<keyword evidence="8" id="KW-0411">Iron-sulfur</keyword>
<dbReference type="SFLD" id="SFLDG01118">
    <property type="entry name" value="activating_enzymes__group_2"/>
    <property type="match status" value="1"/>
</dbReference>
<dbReference type="OrthoDB" id="9782387at2"/>
<dbReference type="GO" id="GO:0051539">
    <property type="term" value="F:4 iron, 4 sulfur cluster binding"/>
    <property type="evidence" value="ECO:0007669"/>
    <property type="project" value="UniProtKB-KW"/>
</dbReference>
<dbReference type="Pfam" id="PF00037">
    <property type="entry name" value="Fer4"/>
    <property type="match status" value="1"/>
</dbReference>
<dbReference type="GO" id="GO:0016829">
    <property type="term" value="F:lyase activity"/>
    <property type="evidence" value="ECO:0007669"/>
    <property type="project" value="UniProtKB-KW"/>
</dbReference>
<accession>A0A1M6PHQ0</accession>
<dbReference type="InterPro" id="IPR007197">
    <property type="entry name" value="rSAM"/>
</dbReference>
<keyword evidence="5" id="KW-0479">Metal-binding</keyword>
<proteinExistence type="inferred from homology"/>
<gene>
    <name evidence="12" type="ORF">SAMN02745248_01705</name>
</gene>
<reference evidence="12 13" key="1">
    <citation type="submission" date="2016-11" db="EMBL/GenBank/DDBJ databases">
        <authorList>
            <person name="Jaros S."/>
            <person name="Januszkiewicz K."/>
            <person name="Wedrychowicz H."/>
        </authorList>
    </citation>
    <scope>NUCLEOTIDE SEQUENCE [LARGE SCALE GENOMIC DNA]</scope>
    <source>
        <strain evidence="12 13">DSM 3090</strain>
    </source>
</reference>
<evidence type="ECO:0000256" key="1">
    <source>
        <dbReference type="ARBA" id="ARBA00001966"/>
    </source>
</evidence>
<dbReference type="SMART" id="SM00729">
    <property type="entry name" value="Elp3"/>
    <property type="match status" value="1"/>
</dbReference>
<organism evidence="12 13">
    <name type="scientific">Hathewaya proteolytica DSM 3090</name>
    <dbReference type="NCBI Taxonomy" id="1121331"/>
    <lineage>
        <taxon>Bacteria</taxon>
        <taxon>Bacillati</taxon>
        <taxon>Bacillota</taxon>
        <taxon>Clostridia</taxon>
        <taxon>Eubacteriales</taxon>
        <taxon>Clostridiaceae</taxon>
        <taxon>Hathewaya</taxon>
    </lineage>
</organism>
<dbReference type="PROSITE" id="PS00198">
    <property type="entry name" value="4FE4S_FER_1"/>
    <property type="match status" value="1"/>
</dbReference>
<evidence type="ECO:0000313" key="12">
    <source>
        <dbReference type="EMBL" id="SHK07475.1"/>
    </source>
</evidence>
<keyword evidence="12" id="KW-0670">Pyruvate</keyword>
<keyword evidence="3" id="KW-0004">4Fe-4S</keyword>
<dbReference type="GO" id="GO:0046872">
    <property type="term" value="F:metal ion binding"/>
    <property type="evidence" value="ECO:0007669"/>
    <property type="project" value="UniProtKB-KW"/>
</dbReference>
<dbReference type="EMBL" id="FRAD01000013">
    <property type="protein sequence ID" value="SHK07475.1"/>
    <property type="molecule type" value="Genomic_DNA"/>
</dbReference>
<dbReference type="CDD" id="cd01335">
    <property type="entry name" value="Radical_SAM"/>
    <property type="match status" value="1"/>
</dbReference>
<dbReference type="InterPro" id="IPR017896">
    <property type="entry name" value="4Fe4S_Fe-S-bd"/>
</dbReference>
<dbReference type="SFLD" id="SFLDS00029">
    <property type="entry name" value="Radical_SAM"/>
    <property type="match status" value="1"/>
</dbReference>
<evidence type="ECO:0000256" key="2">
    <source>
        <dbReference type="ARBA" id="ARBA00009777"/>
    </source>
</evidence>
<evidence type="ECO:0000256" key="7">
    <source>
        <dbReference type="ARBA" id="ARBA00023004"/>
    </source>
</evidence>
<dbReference type="InterPro" id="IPR017900">
    <property type="entry name" value="4Fe4S_Fe_S_CS"/>
</dbReference>
<dbReference type="PROSITE" id="PS51918">
    <property type="entry name" value="RADICAL_SAM"/>
    <property type="match status" value="1"/>
</dbReference>
<dbReference type="NCBIfam" id="NF043069">
    <property type="entry name" value="T4HPD_activ_SAM"/>
    <property type="match status" value="1"/>
</dbReference>
<keyword evidence="12" id="KW-0456">Lyase</keyword>
<comment type="similarity">
    <text evidence="2">Belongs to the organic radical-activating enzymes family.</text>
</comment>
<dbReference type="PANTHER" id="PTHR30352">
    <property type="entry name" value="PYRUVATE FORMATE-LYASE-ACTIVATING ENZYME"/>
    <property type="match status" value="1"/>
</dbReference>
<dbReference type="Gene3D" id="3.80.30.10">
    <property type="entry name" value="pyruvate-formate lyase- activating enzyme"/>
    <property type="match status" value="1"/>
</dbReference>
<dbReference type="InterPro" id="IPR012839">
    <property type="entry name" value="Organic_radical_activase"/>
</dbReference>
<feature type="domain" description="Radical SAM core" evidence="11">
    <location>
        <begin position="16"/>
        <end position="296"/>
    </location>
</feature>
<dbReference type="SUPFAM" id="SSF54862">
    <property type="entry name" value="4Fe-4S ferredoxins"/>
    <property type="match status" value="1"/>
</dbReference>
<dbReference type="GO" id="GO:0043364">
    <property type="term" value="F:glycyl-radical enzyme activating activity"/>
    <property type="evidence" value="ECO:0007669"/>
    <property type="project" value="InterPro"/>
</dbReference>
<comment type="cofactor">
    <cofactor evidence="1">
        <name>[4Fe-4S] cluster</name>
        <dbReference type="ChEBI" id="CHEBI:49883"/>
    </cofactor>
</comment>
<name>A0A1M6PHQ0_9CLOT</name>
<dbReference type="STRING" id="1121331.SAMN02745248_01705"/>
<evidence type="ECO:0000259" key="10">
    <source>
        <dbReference type="PROSITE" id="PS51379"/>
    </source>
</evidence>
<evidence type="ECO:0000313" key="13">
    <source>
        <dbReference type="Proteomes" id="UP000183952"/>
    </source>
</evidence>
<dbReference type="PANTHER" id="PTHR30352:SF4">
    <property type="entry name" value="PYRUVATE FORMATE-LYASE 2-ACTIVATING ENZYME"/>
    <property type="match status" value="1"/>
</dbReference>
<keyword evidence="13" id="KW-1185">Reference proteome</keyword>
<dbReference type="InterPro" id="IPR050014">
    <property type="entry name" value="T4HPD_activ_SAM"/>
</dbReference>
<sequence>MNKSGIIFNIQKYSLHDGPGIRTTVFFKGCPLSCWWCHNPESQNPQIQLMHFSSKCNSCGKCEPKCPTSAITVAHGKFSLERSKCIACGKCEDVCTQAAMEITGRNISYEELMKEIKKDQIFYDQSKGGVTFSGGEPLMQHEFLLEALKGCQAVGIHTTVDTCLFAKWSVVEEVAKYTDLFLVDLKHMDSEVHKKYTGVPNEIILENIKKLSDMGKRVFIRIPIILGVNDSDDVINRTIDFLKGLNFEQVNLLPYHKIGMDKYTRLEEEYKLKDMEEPSMEHMTKLAEVFKNHGIKVKIGG</sequence>